<protein>
    <recommendedName>
        <fullName evidence="3">ubiquitinyl hydrolase 1</fullName>
        <ecNumber evidence="3">3.4.19.12</ecNumber>
    </recommendedName>
</protein>
<organism evidence="10 11">
    <name type="scientific">Pholiota conissans</name>
    <dbReference type="NCBI Taxonomy" id="109636"/>
    <lineage>
        <taxon>Eukaryota</taxon>
        <taxon>Fungi</taxon>
        <taxon>Dikarya</taxon>
        <taxon>Basidiomycota</taxon>
        <taxon>Agaricomycotina</taxon>
        <taxon>Agaricomycetes</taxon>
        <taxon>Agaricomycetidae</taxon>
        <taxon>Agaricales</taxon>
        <taxon>Agaricineae</taxon>
        <taxon>Strophariaceae</taxon>
        <taxon>Pholiota</taxon>
    </lineage>
</organism>
<name>A0A9P6D437_9AGAR</name>
<dbReference type="EMBL" id="MU155162">
    <property type="protein sequence ID" value="KAF9482710.1"/>
    <property type="molecule type" value="Genomic_DNA"/>
</dbReference>
<feature type="region of interest" description="Disordered" evidence="8">
    <location>
        <begin position="704"/>
        <end position="982"/>
    </location>
</feature>
<evidence type="ECO:0000313" key="10">
    <source>
        <dbReference type="EMBL" id="KAF9482710.1"/>
    </source>
</evidence>
<dbReference type="GO" id="GO:0005634">
    <property type="term" value="C:nucleus"/>
    <property type="evidence" value="ECO:0007669"/>
    <property type="project" value="TreeGrafter"/>
</dbReference>
<keyword evidence="7" id="KW-0788">Thiol protease</keyword>
<dbReference type="PANTHER" id="PTHR24006:SF888">
    <property type="entry name" value="UBIQUITIN CARBOXYL-TERMINAL HYDROLASE 30"/>
    <property type="match status" value="1"/>
</dbReference>
<proteinExistence type="inferred from homology"/>
<feature type="compositionally biased region" description="Low complexity" evidence="8">
    <location>
        <begin position="547"/>
        <end position="569"/>
    </location>
</feature>
<feature type="compositionally biased region" description="Pro residues" evidence="8">
    <location>
        <begin position="337"/>
        <end position="363"/>
    </location>
</feature>
<feature type="region of interest" description="Disordered" evidence="8">
    <location>
        <begin position="620"/>
        <end position="661"/>
    </location>
</feature>
<feature type="region of interest" description="Disordered" evidence="8">
    <location>
        <begin position="168"/>
        <end position="205"/>
    </location>
</feature>
<evidence type="ECO:0000256" key="3">
    <source>
        <dbReference type="ARBA" id="ARBA00012759"/>
    </source>
</evidence>
<feature type="compositionally biased region" description="Polar residues" evidence="8">
    <location>
        <begin position="781"/>
        <end position="804"/>
    </location>
</feature>
<dbReference type="PANTHER" id="PTHR24006">
    <property type="entry name" value="UBIQUITIN CARBOXYL-TERMINAL HYDROLASE"/>
    <property type="match status" value="1"/>
</dbReference>
<dbReference type="GO" id="GO:0016579">
    <property type="term" value="P:protein deubiquitination"/>
    <property type="evidence" value="ECO:0007669"/>
    <property type="project" value="InterPro"/>
</dbReference>
<feature type="compositionally biased region" description="Polar residues" evidence="8">
    <location>
        <begin position="952"/>
        <end position="965"/>
    </location>
</feature>
<gene>
    <name evidence="10" type="ORF">BDN70DRAFT_990926</name>
</gene>
<evidence type="ECO:0000256" key="6">
    <source>
        <dbReference type="ARBA" id="ARBA00022801"/>
    </source>
</evidence>
<comment type="caution">
    <text evidence="10">The sequence shown here is derived from an EMBL/GenBank/DDBJ whole genome shotgun (WGS) entry which is preliminary data.</text>
</comment>
<feature type="compositionally biased region" description="Low complexity" evidence="8">
    <location>
        <begin position="1105"/>
        <end position="1132"/>
    </location>
</feature>
<feature type="compositionally biased region" description="Low complexity" evidence="8">
    <location>
        <begin position="759"/>
        <end position="780"/>
    </location>
</feature>
<feature type="compositionally biased region" description="Polar residues" evidence="8">
    <location>
        <begin position="512"/>
        <end position="546"/>
    </location>
</feature>
<feature type="region of interest" description="Disordered" evidence="8">
    <location>
        <begin position="1099"/>
        <end position="1153"/>
    </location>
</feature>
<accession>A0A9P6D437</accession>
<keyword evidence="6 10" id="KW-0378">Hydrolase</keyword>
<dbReference type="Pfam" id="PF00443">
    <property type="entry name" value="UCH"/>
    <property type="match status" value="1"/>
</dbReference>
<evidence type="ECO:0000256" key="1">
    <source>
        <dbReference type="ARBA" id="ARBA00000707"/>
    </source>
</evidence>
<dbReference type="InterPro" id="IPR028889">
    <property type="entry name" value="USP"/>
</dbReference>
<feature type="compositionally biased region" description="Basic and acidic residues" evidence="8">
    <location>
        <begin position="1133"/>
        <end position="1153"/>
    </location>
</feature>
<feature type="compositionally biased region" description="Polar residues" evidence="8">
    <location>
        <begin position="815"/>
        <end position="827"/>
    </location>
</feature>
<comment type="similarity">
    <text evidence="2">Belongs to the peptidase C19 family.</text>
</comment>
<dbReference type="InterPro" id="IPR001394">
    <property type="entry name" value="Peptidase_C19_UCH"/>
</dbReference>
<evidence type="ECO:0000256" key="5">
    <source>
        <dbReference type="ARBA" id="ARBA00022786"/>
    </source>
</evidence>
<feature type="region of interest" description="Disordered" evidence="8">
    <location>
        <begin position="310"/>
        <end position="467"/>
    </location>
</feature>
<dbReference type="OrthoDB" id="420187at2759"/>
<keyword evidence="4" id="KW-0645">Protease</keyword>
<dbReference type="GO" id="GO:0004843">
    <property type="term" value="F:cysteine-type deubiquitinase activity"/>
    <property type="evidence" value="ECO:0007669"/>
    <property type="project" value="UniProtKB-EC"/>
</dbReference>
<feature type="compositionally biased region" description="Basic and acidic residues" evidence="8">
    <location>
        <begin position="438"/>
        <end position="467"/>
    </location>
</feature>
<feature type="compositionally biased region" description="Polar residues" evidence="8">
    <location>
        <begin position="186"/>
        <end position="205"/>
    </location>
</feature>
<dbReference type="Proteomes" id="UP000807469">
    <property type="component" value="Unassembled WGS sequence"/>
</dbReference>
<feature type="compositionally biased region" description="Polar residues" evidence="8">
    <location>
        <begin position="638"/>
        <end position="648"/>
    </location>
</feature>
<evidence type="ECO:0000313" key="11">
    <source>
        <dbReference type="Proteomes" id="UP000807469"/>
    </source>
</evidence>
<dbReference type="EC" id="3.4.19.12" evidence="3"/>
<dbReference type="SUPFAM" id="SSF54001">
    <property type="entry name" value="Cysteine proteinases"/>
    <property type="match status" value="1"/>
</dbReference>
<evidence type="ECO:0000259" key="9">
    <source>
        <dbReference type="PROSITE" id="PS50235"/>
    </source>
</evidence>
<keyword evidence="5" id="KW-0833">Ubl conjugation pathway</keyword>
<evidence type="ECO:0000256" key="7">
    <source>
        <dbReference type="ARBA" id="ARBA00022807"/>
    </source>
</evidence>
<dbReference type="Gene3D" id="3.90.70.10">
    <property type="entry name" value="Cysteine proteinases"/>
    <property type="match status" value="2"/>
</dbReference>
<dbReference type="GO" id="GO:0006508">
    <property type="term" value="P:proteolysis"/>
    <property type="evidence" value="ECO:0007669"/>
    <property type="project" value="UniProtKB-KW"/>
</dbReference>
<evidence type="ECO:0000256" key="4">
    <source>
        <dbReference type="ARBA" id="ARBA00022670"/>
    </source>
</evidence>
<feature type="compositionally biased region" description="Basic and acidic residues" evidence="8">
    <location>
        <begin position="310"/>
        <end position="324"/>
    </location>
</feature>
<comment type="catalytic activity">
    <reaction evidence="1">
        <text>Thiol-dependent hydrolysis of ester, thioester, amide, peptide and isopeptide bonds formed by the C-terminal Gly of ubiquitin (a 76-residue protein attached to proteins as an intracellular targeting signal).</text>
        <dbReference type="EC" id="3.4.19.12"/>
    </reaction>
</comment>
<dbReference type="AlphaFoldDB" id="A0A9P6D437"/>
<feature type="compositionally biased region" description="Basic and acidic residues" evidence="8">
    <location>
        <begin position="384"/>
        <end position="420"/>
    </location>
</feature>
<reference evidence="10" key="1">
    <citation type="submission" date="2020-11" db="EMBL/GenBank/DDBJ databases">
        <authorList>
            <consortium name="DOE Joint Genome Institute"/>
            <person name="Ahrendt S."/>
            <person name="Riley R."/>
            <person name="Andreopoulos W."/>
            <person name="Labutti K."/>
            <person name="Pangilinan J."/>
            <person name="Ruiz-Duenas F.J."/>
            <person name="Barrasa J.M."/>
            <person name="Sanchez-Garcia M."/>
            <person name="Camarero S."/>
            <person name="Miyauchi S."/>
            <person name="Serrano A."/>
            <person name="Linde D."/>
            <person name="Babiker R."/>
            <person name="Drula E."/>
            <person name="Ayuso-Fernandez I."/>
            <person name="Pacheco R."/>
            <person name="Padilla G."/>
            <person name="Ferreira P."/>
            <person name="Barriuso J."/>
            <person name="Kellner H."/>
            <person name="Castanera R."/>
            <person name="Alfaro M."/>
            <person name="Ramirez L."/>
            <person name="Pisabarro A.G."/>
            <person name="Kuo A."/>
            <person name="Tritt A."/>
            <person name="Lipzen A."/>
            <person name="He G."/>
            <person name="Yan M."/>
            <person name="Ng V."/>
            <person name="Cullen D."/>
            <person name="Martin F."/>
            <person name="Rosso M.-N."/>
            <person name="Henrissat B."/>
            <person name="Hibbett D."/>
            <person name="Martinez A.T."/>
            <person name="Grigoriev I.V."/>
        </authorList>
    </citation>
    <scope>NUCLEOTIDE SEQUENCE</scope>
    <source>
        <strain evidence="10">CIRM-BRFM 674</strain>
    </source>
</reference>
<dbReference type="GO" id="GO:0005829">
    <property type="term" value="C:cytosol"/>
    <property type="evidence" value="ECO:0007669"/>
    <property type="project" value="TreeGrafter"/>
</dbReference>
<feature type="region of interest" description="Disordered" evidence="8">
    <location>
        <begin position="512"/>
        <end position="597"/>
    </location>
</feature>
<evidence type="ECO:0000256" key="2">
    <source>
        <dbReference type="ARBA" id="ARBA00009085"/>
    </source>
</evidence>
<dbReference type="InterPro" id="IPR038765">
    <property type="entry name" value="Papain-like_cys_pep_sf"/>
</dbReference>
<dbReference type="PROSITE" id="PS00973">
    <property type="entry name" value="USP_2"/>
    <property type="match status" value="1"/>
</dbReference>
<keyword evidence="11" id="KW-1185">Reference proteome</keyword>
<dbReference type="PROSITE" id="PS50235">
    <property type="entry name" value="USP_3"/>
    <property type="match status" value="1"/>
</dbReference>
<feature type="region of interest" description="Disordered" evidence="8">
    <location>
        <begin position="1"/>
        <end position="21"/>
    </location>
</feature>
<dbReference type="InterPro" id="IPR018200">
    <property type="entry name" value="USP_CS"/>
</dbReference>
<dbReference type="PROSITE" id="PS00972">
    <property type="entry name" value="USP_1"/>
    <property type="match status" value="1"/>
</dbReference>
<feature type="domain" description="USP" evidence="9">
    <location>
        <begin position="30"/>
        <end position="1182"/>
    </location>
</feature>
<dbReference type="InterPro" id="IPR050164">
    <property type="entry name" value="Peptidase_C19"/>
</dbReference>
<sequence>MAKSKALTPQEIYKQRRQREEAEKTAYLPPGLINHGNTCFMNSVLQGLIATRLLSDLVHFNPIPPGIQATASTPIVSRRSPQLTNGHNLAGIYEQPWVNSMPIGDMFLTVMYKAWDSQAARRRDVLSPRPILATLGQKYDQYLDFAQQDAHEFLRILLDAMRMEEQDIIKKRQPPPSHPKKRRRTTITPDSLNTPTNESKVDSQTEPPLLSFADMIFGGELTSILVCQKCKHVSQTYEDFNDISLSIKAEDYFPHNRKRDRFKKMVGKLTQFPGSSAKPQTRLPISAVEMLRSSSVPPSPRTERDAAQLLTEHPRAESPRRRSLDLPVGGAVSDPESPVPAPPPPAEVIPEVSAPPEPAPAPDTPSENDVAVESDSNPVVHVTGPEEKHVGFIEPAEKAESSSAEKEKVKEKAPKNDDMSWAKIGRRISLTVGLGRSKGNDKEKDKKERDRKSRSMDRRSLGVPDAIKEDVSAELAIQKSQSASASLVNTPASVESSALRNRVLSDSAASSLNINGTESATTSSATIPLSSPPSNKTNIPTAIRTFSVSSVPSTTRSSSPQPSAAQPLSNLLNVHPTSIFPGVQRSKSPKPPKSSPAEVEYLRKILADVSTAPSSSNPFAMFKPPMLHSHSSHHGSRPMSSGGLSSTGGERDKERSPGAAWLGLGRNLTGIEECMRLFTAVEVLDGDNMVGCRRCWKIQHGMLHTSKGKDSDHEEEDEESQEPCRSESPTPIMPPTEEESGVNRVSGHKESAEKSRPQLTVLAPTPTTLIPTSLSTPTVSFYSSIAQPSDTRSVSSLPTESSTAPVDESGEDSPLSWSIVSDVSDQSKPAGPGGLPIPKISTTAPPETPTDSTVSVPSHVISTGSTSSERNPSSTATSLSSQPQLARVIYGSNNDSASKDSLDIPRKRHKRRSVCSDATTTDVDSSDDESDTSVDTSASTESSKKPAGVNGTPDTLTTQPSTSQNPSNASPPSHKKPSKPKPVIMRPAYKRYLIATPPPILVIHLKRFQQTSKTPFMSFSHGFKKLDDYVSFPEYLDLLPFLAPRKEDYGLGKKGKDKEKKIKKKEERCMYRLYAVVVHIGNMLGGHYVAYTALPSESPLAPGNSSSGPSDPTPSTTSTDPSSSASTSSKTASTDHSHPHAHSHSEKPSERQWAHISDTNVRLATLEEVLHAKAYLCMYERC</sequence>
<feature type="compositionally biased region" description="Basic and acidic residues" evidence="8">
    <location>
        <begin position="747"/>
        <end position="756"/>
    </location>
</feature>
<evidence type="ECO:0000256" key="8">
    <source>
        <dbReference type="SAM" id="MobiDB-lite"/>
    </source>
</evidence>
<feature type="compositionally biased region" description="Polar residues" evidence="8">
    <location>
        <begin position="840"/>
        <end position="884"/>
    </location>
</feature>